<keyword evidence="7" id="KW-0472">Membrane</keyword>
<feature type="domain" description="Pyrin" evidence="9">
    <location>
        <begin position="21"/>
        <end position="113"/>
    </location>
</feature>
<evidence type="ECO:0000256" key="5">
    <source>
        <dbReference type="ARBA" id="ARBA00022741"/>
    </source>
</evidence>
<keyword evidence="4" id="KW-0677">Repeat</keyword>
<keyword evidence="7" id="KW-1133">Transmembrane helix</keyword>
<dbReference type="FunFam" id="2.60.120.920:FF:000037">
    <property type="entry name" value="Si:dkey-191j3.2"/>
    <property type="match status" value="1"/>
</dbReference>
<evidence type="ECO:0000256" key="6">
    <source>
        <dbReference type="ARBA" id="ARBA00022840"/>
    </source>
</evidence>
<dbReference type="InterPro" id="IPR011029">
    <property type="entry name" value="DEATH-like_dom_sf"/>
</dbReference>
<comment type="subcellular location">
    <subcellularLocation>
        <location evidence="1">Cytoplasm</location>
    </subcellularLocation>
</comment>
<evidence type="ECO:0000256" key="7">
    <source>
        <dbReference type="SAM" id="Phobius"/>
    </source>
</evidence>
<dbReference type="InterPro" id="IPR029495">
    <property type="entry name" value="NACHT-assoc"/>
</dbReference>
<dbReference type="PROSITE" id="PS50837">
    <property type="entry name" value="NACHT"/>
    <property type="match status" value="1"/>
</dbReference>
<dbReference type="CDD" id="cd16040">
    <property type="entry name" value="SPRY_PRY_SNTX"/>
    <property type="match status" value="1"/>
</dbReference>
<evidence type="ECO:0000259" key="10">
    <source>
        <dbReference type="PROSITE" id="PS50837"/>
    </source>
</evidence>
<dbReference type="Gene3D" id="1.10.533.10">
    <property type="entry name" value="Death Domain, Fas"/>
    <property type="match status" value="1"/>
</dbReference>
<evidence type="ECO:0000313" key="12">
    <source>
        <dbReference type="Proteomes" id="UP001501920"/>
    </source>
</evidence>
<dbReference type="InterPro" id="IPR032675">
    <property type="entry name" value="LRR_dom_sf"/>
</dbReference>
<dbReference type="PRINTS" id="PR01407">
    <property type="entry name" value="BUTYPHLNCDUF"/>
</dbReference>
<dbReference type="InterPro" id="IPR043136">
    <property type="entry name" value="B30.2/SPRY_sf"/>
</dbReference>
<dbReference type="Pfam" id="PF02758">
    <property type="entry name" value="PYRIN"/>
    <property type="match status" value="1"/>
</dbReference>
<dbReference type="Pfam" id="PF13765">
    <property type="entry name" value="PRY"/>
    <property type="match status" value="1"/>
</dbReference>
<evidence type="ECO:0000256" key="3">
    <source>
        <dbReference type="ARBA" id="ARBA00022614"/>
    </source>
</evidence>
<evidence type="ECO:0000313" key="11">
    <source>
        <dbReference type="Ensembl" id="ENSPNAP00000046898.1"/>
    </source>
</evidence>
<keyword evidence="6" id="KW-0067">ATP-binding</keyword>
<keyword evidence="5" id="KW-0547">Nucleotide-binding</keyword>
<dbReference type="SMART" id="SM00368">
    <property type="entry name" value="LRR_RI"/>
    <property type="match status" value="10"/>
</dbReference>
<dbReference type="PANTHER" id="PTHR24106">
    <property type="entry name" value="NACHT, LRR AND CARD DOMAINS-CONTAINING"/>
    <property type="match status" value="1"/>
</dbReference>
<feature type="transmembrane region" description="Helical" evidence="7">
    <location>
        <begin position="407"/>
        <end position="425"/>
    </location>
</feature>
<feature type="domain" description="NACHT" evidence="10">
    <location>
        <begin position="222"/>
        <end position="357"/>
    </location>
</feature>
<dbReference type="Gene3D" id="3.40.50.300">
    <property type="entry name" value="P-loop containing nucleotide triphosphate hydrolases"/>
    <property type="match status" value="1"/>
</dbReference>
<dbReference type="SUPFAM" id="SSF47986">
    <property type="entry name" value="DEATH domain"/>
    <property type="match status" value="1"/>
</dbReference>
<dbReference type="CDD" id="cd08321">
    <property type="entry name" value="Pyrin_ASC-like"/>
    <property type="match status" value="1"/>
</dbReference>
<proteinExistence type="predicted"/>
<evidence type="ECO:0000259" key="8">
    <source>
        <dbReference type="PROSITE" id="PS50188"/>
    </source>
</evidence>
<dbReference type="SUPFAM" id="SSF52047">
    <property type="entry name" value="RNI-like"/>
    <property type="match status" value="1"/>
</dbReference>
<dbReference type="Pfam" id="PF00622">
    <property type="entry name" value="SPRY"/>
    <property type="match status" value="1"/>
</dbReference>
<reference evidence="11" key="3">
    <citation type="submission" date="2025-09" db="UniProtKB">
        <authorList>
            <consortium name="Ensembl"/>
        </authorList>
    </citation>
    <scope>IDENTIFICATION</scope>
</reference>
<dbReference type="PROSITE" id="PS51450">
    <property type="entry name" value="LRR"/>
    <property type="match status" value="1"/>
</dbReference>
<reference evidence="11" key="2">
    <citation type="submission" date="2025-08" db="UniProtKB">
        <authorList>
            <consortium name="Ensembl"/>
        </authorList>
    </citation>
    <scope>IDENTIFICATION</scope>
</reference>
<dbReference type="InterPro" id="IPR041075">
    <property type="entry name" value="NOD1/2_WH"/>
</dbReference>
<name>A0AAR2J4F9_PYGNA</name>
<dbReference type="Pfam" id="PF13516">
    <property type="entry name" value="LRR_6"/>
    <property type="match status" value="5"/>
</dbReference>
<dbReference type="Proteomes" id="UP001501920">
    <property type="component" value="Chromosome 2"/>
</dbReference>
<evidence type="ECO:0000259" key="9">
    <source>
        <dbReference type="PROSITE" id="PS50824"/>
    </source>
</evidence>
<accession>A0AAR2J4F9</accession>
<evidence type="ECO:0000256" key="4">
    <source>
        <dbReference type="ARBA" id="ARBA00022737"/>
    </source>
</evidence>
<dbReference type="InterPro" id="IPR041267">
    <property type="entry name" value="NLRP_HD2"/>
</dbReference>
<dbReference type="InterPro" id="IPR013320">
    <property type="entry name" value="ConA-like_dom_sf"/>
</dbReference>
<dbReference type="GO" id="GO:0005737">
    <property type="term" value="C:cytoplasm"/>
    <property type="evidence" value="ECO:0007669"/>
    <property type="project" value="UniProtKB-SubCell"/>
</dbReference>
<dbReference type="SMART" id="SM01289">
    <property type="entry name" value="PYRIN"/>
    <property type="match status" value="1"/>
</dbReference>
<protein>
    <recommendedName>
        <fullName evidence="13">B30.2/SPRY domain-containing protein</fullName>
    </recommendedName>
</protein>
<dbReference type="Ensembl" id="ENSPNAT00000063735.1">
    <property type="protein sequence ID" value="ENSPNAP00000046898.1"/>
    <property type="gene ID" value="ENSPNAG00000005988.2"/>
</dbReference>
<dbReference type="Gene3D" id="2.60.120.920">
    <property type="match status" value="1"/>
</dbReference>
<dbReference type="InterPro" id="IPR051261">
    <property type="entry name" value="NLR"/>
</dbReference>
<feature type="domain" description="B30.2/SPRY" evidence="8">
    <location>
        <begin position="1041"/>
        <end position="1235"/>
    </location>
</feature>
<evidence type="ECO:0000256" key="1">
    <source>
        <dbReference type="ARBA" id="ARBA00004496"/>
    </source>
</evidence>
<dbReference type="FunFam" id="3.40.50.300:FF:000210">
    <property type="entry name" value="Si:dkey-16p6.1"/>
    <property type="match status" value="1"/>
</dbReference>
<keyword evidence="7" id="KW-0812">Transmembrane</keyword>
<dbReference type="RefSeq" id="XP_017541047.2">
    <property type="nucleotide sequence ID" value="XM_017685558.2"/>
</dbReference>
<dbReference type="InterPro" id="IPR001870">
    <property type="entry name" value="B30.2/SPRY"/>
</dbReference>
<dbReference type="InterPro" id="IPR006574">
    <property type="entry name" value="PRY"/>
</dbReference>
<dbReference type="GeneID" id="108413176"/>
<dbReference type="AlphaFoldDB" id="A0AAR2J4F9"/>
<keyword evidence="12" id="KW-1185">Reference proteome</keyword>
<dbReference type="PROSITE" id="PS50188">
    <property type="entry name" value="B302_SPRY"/>
    <property type="match status" value="1"/>
</dbReference>
<dbReference type="Pfam" id="PF17776">
    <property type="entry name" value="NLRC4_HD2"/>
    <property type="match status" value="1"/>
</dbReference>
<dbReference type="InterPro" id="IPR004020">
    <property type="entry name" value="DAPIN"/>
</dbReference>
<dbReference type="SUPFAM" id="SSF49899">
    <property type="entry name" value="Concanavalin A-like lectins/glucanases"/>
    <property type="match status" value="1"/>
</dbReference>
<dbReference type="SMART" id="SM00589">
    <property type="entry name" value="PRY"/>
    <property type="match status" value="1"/>
</dbReference>
<dbReference type="SMART" id="SM01288">
    <property type="entry name" value="FISNA"/>
    <property type="match status" value="1"/>
</dbReference>
<dbReference type="InterPro" id="IPR027417">
    <property type="entry name" value="P-loop_NTPase"/>
</dbReference>
<evidence type="ECO:0008006" key="13">
    <source>
        <dbReference type="Google" id="ProtNLM"/>
    </source>
</evidence>
<evidence type="ECO:0000256" key="2">
    <source>
        <dbReference type="ARBA" id="ARBA00022490"/>
    </source>
</evidence>
<dbReference type="InterPro" id="IPR007111">
    <property type="entry name" value="NACHT_NTPase"/>
</dbReference>
<organism evidence="11 12">
    <name type="scientific">Pygocentrus nattereri</name>
    <name type="common">Red-bellied piranha</name>
    <dbReference type="NCBI Taxonomy" id="42514"/>
    <lineage>
        <taxon>Eukaryota</taxon>
        <taxon>Metazoa</taxon>
        <taxon>Chordata</taxon>
        <taxon>Craniata</taxon>
        <taxon>Vertebrata</taxon>
        <taxon>Euteleostomi</taxon>
        <taxon>Actinopterygii</taxon>
        <taxon>Neopterygii</taxon>
        <taxon>Teleostei</taxon>
        <taxon>Ostariophysi</taxon>
        <taxon>Characiformes</taxon>
        <taxon>Characoidei</taxon>
        <taxon>Pygocentrus</taxon>
    </lineage>
</organism>
<dbReference type="Pfam" id="PF14484">
    <property type="entry name" value="FISNA"/>
    <property type="match status" value="1"/>
</dbReference>
<dbReference type="InterPro" id="IPR003879">
    <property type="entry name" value="Butyrophylin_SPRY"/>
</dbReference>
<dbReference type="InterPro" id="IPR003877">
    <property type="entry name" value="SPRY_dom"/>
</dbReference>
<sequence length="1235" mass="140219">MKIESKMEKQRCSRRRREEHMGCKMENIKFWLLGILEELLSDDLKKFQWYLTNGVEGFRHIPKSLMENANRSDTVDTMVDRYSPDGAVEITLKILNRMNQNELAEKLRTNLRESQAMSTKAQHDDFTNTNFAAQDAQKRAESQKLKLDIIDRYATLYEGTAAKGKHNLLNDIYTELYIVEDWTGGVNIDHEVIQIEARPARHAATDAAIKFSDVFSGSKHVKKVLTLGIAGIGKTVSVQKFAVDWAEGKSNADIDFVFIIPFRELNLLKDKEYSLPELLHHVYPEQQPLNETGLFDGECKCVFIFDGLDEFRSPLSFDQKKISAVTEKASVNVLVTSLIKGTLFPSARVWITSRPAAADQIPPKYIHLVTEIQGFVTDQQKEEYFRKRIGDQDQAKMMISLIKKSKTFYIMCYIPVFCWIAYTVLQHIMKNHKAPEELKSLTQMYTHFLTIQMEKKSEKDNQTPQKDTKNLLESNRSMILKLAELAFKQLMKGNVMFYEEDLRESSIDVTEASVHSGIFTEIFREECVLYQRKVYSFVHLSFQEFLAAVYVFHCFENKNMKTLQMFKLQNRKWSENTSLGFFNPWHRQWSENVHLDDLLEGAVIKAVKSQNGHLDLFLRFLLGISLESNQRLLLGLLTPTQSRSEKITEYIKRLIKGEDKKYPISTERSINLFLCLSEMNDQSLSREIQEYVNSERHSEEKLSPGQCSALACMLLLSEEVLDELDLKKYNTSGEGYRRLIPALTVCRKARLSGCNFTKDSCETLCSALQSPNSSLKELDLSNNNLQDSGAQLLSVGLKSPYCKLEKLRLAGCNLTKDSCEILCSAFQSVNPPLKKIDLSNNDLQDSGVERLAAGLKSSHCTLKILKLAGCNLTRVSCKTLCSALQSANSSVKKIDLSNNDLQDSAVQLLISDELKHSHCKLEMLRIPGCNLTKVSCKTLCSALQSANCSLKELHLSDNDLQDSGVQILSVGLKSSCCKLEILRLSGCMVTDDGCSSLASALKSKPSQLKELDLTYNHPGESGVKMLSDLLENPHFALDTLRVNHGGKIRMKPGLKKYAVGLTLDPNTVNRRLSLSKMNTKVENVMKDQPYPDHPDRFVSCFQVLSVESLTGRCYWEVQWIGFRAIISVSYRGIRRKGRSNDCWFGNNKYSWSLKCFNNNFNVRHNKQKTDLPAPPSPSNRVGVYLDWESGTLSFYTISHDTHTLTHLHTFTTTFTEPLYAGFGVTYGSLNLCKIE</sequence>
<dbReference type="GeneTree" id="ENSGT01150000286911"/>
<keyword evidence="3" id="KW-0433">Leucine-rich repeat</keyword>
<dbReference type="CDD" id="cd00116">
    <property type="entry name" value="LRR_RI"/>
    <property type="match status" value="1"/>
</dbReference>
<dbReference type="GO" id="GO:0005524">
    <property type="term" value="F:ATP binding"/>
    <property type="evidence" value="ECO:0007669"/>
    <property type="project" value="UniProtKB-KW"/>
</dbReference>
<dbReference type="Pfam" id="PF05729">
    <property type="entry name" value="NACHT"/>
    <property type="match status" value="1"/>
</dbReference>
<keyword evidence="2" id="KW-0963">Cytoplasm</keyword>
<dbReference type="PROSITE" id="PS50824">
    <property type="entry name" value="DAPIN"/>
    <property type="match status" value="1"/>
</dbReference>
<dbReference type="InterPro" id="IPR001611">
    <property type="entry name" value="Leu-rich_rpt"/>
</dbReference>
<reference evidence="11 12" key="1">
    <citation type="submission" date="2020-10" db="EMBL/GenBank/DDBJ databases">
        <title>Pygocentrus nattereri (red-bellied piranha) genome, fPygNat1, primary haplotype.</title>
        <authorList>
            <person name="Myers G."/>
            <person name="Meyer A."/>
            <person name="Karagic N."/>
            <person name="Pippel M."/>
            <person name="Winkler S."/>
            <person name="Tracey A."/>
            <person name="Wood J."/>
            <person name="Formenti G."/>
            <person name="Howe K."/>
            <person name="Fedrigo O."/>
            <person name="Jarvis E.D."/>
        </authorList>
    </citation>
    <scope>NUCLEOTIDE SEQUENCE [LARGE SCALE GENOMIC DNA]</scope>
</reference>
<dbReference type="Pfam" id="PF17779">
    <property type="entry name" value="WHD_NOD2"/>
    <property type="match status" value="1"/>
</dbReference>
<dbReference type="Gene3D" id="3.80.10.10">
    <property type="entry name" value="Ribonuclease Inhibitor"/>
    <property type="match status" value="2"/>
</dbReference>
<dbReference type="SMART" id="SM00449">
    <property type="entry name" value="SPRY"/>
    <property type="match status" value="1"/>
</dbReference>